<keyword evidence="2" id="KW-1133">Transmembrane helix</keyword>
<dbReference type="PRINTS" id="PR00830">
    <property type="entry name" value="ENDOLAPTASE"/>
</dbReference>
<dbReference type="PANTHER" id="PTHR10046">
    <property type="entry name" value="ATP DEPENDENT LON PROTEASE FAMILY MEMBER"/>
    <property type="match status" value="1"/>
</dbReference>
<feature type="coiled-coil region" evidence="1">
    <location>
        <begin position="54"/>
        <end position="81"/>
    </location>
</feature>
<evidence type="ECO:0000256" key="2">
    <source>
        <dbReference type="SAM" id="Phobius"/>
    </source>
</evidence>
<dbReference type="Gene3D" id="3.30.230.10">
    <property type="match status" value="1"/>
</dbReference>
<feature type="domain" description="Lon proteolytic" evidence="3">
    <location>
        <begin position="142"/>
        <end position="276"/>
    </location>
</feature>
<dbReference type="InterPro" id="IPR008269">
    <property type="entry name" value="Lon_proteolytic"/>
</dbReference>
<comment type="caution">
    <text evidence="4">The sequence shown here is derived from an EMBL/GenBank/DDBJ whole genome shotgun (WGS) entry which is preliminary data.</text>
</comment>
<dbReference type="GO" id="GO:0004252">
    <property type="term" value="F:serine-type endopeptidase activity"/>
    <property type="evidence" value="ECO:0007669"/>
    <property type="project" value="UniProtKB-EC"/>
</dbReference>
<dbReference type="GO" id="GO:0006508">
    <property type="term" value="P:proteolysis"/>
    <property type="evidence" value="ECO:0007669"/>
    <property type="project" value="UniProtKB-KW"/>
</dbReference>
<keyword evidence="4" id="KW-0378">Hydrolase</keyword>
<dbReference type="EMBL" id="LNQE01001214">
    <property type="protein sequence ID" value="KUG20198.1"/>
    <property type="molecule type" value="Genomic_DNA"/>
</dbReference>
<keyword evidence="1" id="KW-0175">Coiled coil</keyword>
<accession>A0A0W8FH17</accession>
<dbReference type="GO" id="GO:0030163">
    <property type="term" value="P:protein catabolic process"/>
    <property type="evidence" value="ECO:0007669"/>
    <property type="project" value="InterPro"/>
</dbReference>
<proteinExistence type="predicted"/>
<evidence type="ECO:0000256" key="1">
    <source>
        <dbReference type="SAM" id="Coils"/>
    </source>
</evidence>
<dbReference type="InterPro" id="IPR014721">
    <property type="entry name" value="Ribsml_uS5_D2-typ_fold_subgr"/>
</dbReference>
<dbReference type="InterPro" id="IPR020568">
    <property type="entry name" value="Ribosomal_Su5_D2-typ_SF"/>
</dbReference>
<reference evidence="4" key="1">
    <citation type="journal article" date="2015" name="Proc. Natl. Acad. Sci. U.S.A.">
        <title>Networks of energetic and metabolic interactions define dynamics in microbial communities.</title>
        <authorList>
            <person name="Embree M."/>
            <person name="Liu J.K."/>
            <person name="Al-Bassam M.M."/>
            <person name="Zengler K."/>
        </authorList>
    </citation>
    <scope>NUCLEOTIDE SEQUENCE</scope>
</reference>
<evidence type="ECO:0000259" key="3">
    <source>
        <dbReference type="Pfam" id="PF05362"/>
    </source>
</evidence>
<dbReference type="InterPro" id="IPR027065">
    <property type="entry name" value="Lon_Prtase"/>
</dbReference>
<dbReference type="AlphaFoldDB" id="A0A0W8FH17"/>
<dbReference type="EC" id="3.4.21.53" evidence="4"/>
<sequence length="326" mass="35939">MLYIRRYFLKHIPTGRTPESLMRKGILVLVLALSIIAHLYLVCQIPALYPGDRQEELQYTLHDLKEQNAELSSQIQEYNASLETSDSRLRYYLQRIVELESQLNGSHAGLSGSSTLQAPVILERITPIGESPFVRQQVTEEGSMVNVTVEVLPGRGRVLVQTTPLMGIGFQEAGNTAVRVAENRSKTNLSASDVIFSIEAPDEIDSVDGPSAGALMATLVVSAVEGWHPNGSVTLSGTIDGDGRIGEVSGVVEKAEAARRQGKALLLLPEENAELVRRTELERDLRWFSVAEQRSITVDAKQHIEETVGIQVEYVGTIDDVLEYMR</sequence>
<dbReference type="Pfam" id="PF05362">
    <property type="entry name" value="Lon_C"/>
    <property type="match status" value="1"/>
</dbReference>
<evidence type="ECO:0000313" key="4">
    <source>
        <dbReference type="EMBL" id="KUG20198.1"/>
    </source>
</evidence>
<keyword evidence="4" id="KW-0645">Protease</keyword>
<keyword evidence="2" id="KW-0472">Membrane</keyword>
<dbReference type="GO" id="GO:0005524">
    <property type="term" value="F:ATP binding"/>
    <property type="evidence" value="ECO:0007669"/>
    <property type="project" value="InterPro"/>
</dbReference>
<gene>
    <name evidence="4" type="ORF">ASZ90_010068</name>
</gene>
<protein>
    <submittedName>
        <fullName evidence="4">Atp-dependent protease la type i</fullName>
        <ecNumber evidence="4">3.4.21.53</ecNumber>
    </submittedName>
</protein>
<organism evidence="4">
    <name type="scientific">hydrocarbon metagenome</name>
    <dbReference type="NCBI Taxonomy" id="938273"/>
    <lineage>
        <taxon>unclassified sequences</taxon>
        <taxon>metagenomes</taxon>
        <taxon>ecological metagenomes</taxon>
    </lineage>
</organism>
<name>A0A0W8FH17_9ZZZZ</name>
<dbReference type="SUPFAM" id="SSF54211">
    <property type="entry name" value="Ribosomal protein S5 domain 2-like"/>
    <property type="match status" value="1"/>
</dbReference>
<dbReference type="GO" id="GO:0004176">
    <property type="term" value="F:ATP-dependent peptidase activity"/>
    <property type="evidence" value="ECO:0007669"/>
    <property type="project" value="InterPro"/>
</dbReference>
<keyword evidence="2" id="KW-0812">Transmembrane</keyword>
<feature type="transmembrane region" description="Helical" evidence="2">
    <location>
        <begin position="21"/>
        <end position="41"/>
    </location>
</feature>